<name>A0ABY6IXR2_9BACT</name>
<sequence>MDQINFNEATQTHSFFSVKQPAWHKKGQIIMDNPTSREAMRLANLDFTVEKFPLLTQIPAGINTDGVFTQEQVIKVPDRFATVRTDTYQALGVVGKDYNVFQNREAFDFMDSLIADGSVSYETAGALGNGERIFATATIPGEIVVGKDDEIKLYLFLSTSHDGSGAITIGYTPVRIVCANTLNAAMQQSRNIIKIQHFPSAKAKLSQAHQILNLTSKLTPLYADHFNAMAKAIIWDDQLKQLIRLAMAPSKETYQAVSQGMLDVCSTNFLNTCDEVFEYAMSDPTQQTNTTRGTVFGAYNAITGYYQNVRKFRDEDAKIKNILMGGTAQLRSQTAFDLCTHFIKTGHLNASN</sequence>
<evidence type="ECO:0000313" key="2">
    <source>
        <dbReference type="Proteomes" id="UP001162741"/>
    </source>
</evidence>
<accession>A0ABY6IXR2</accession>
<dbReference type="Pfam" id="PF06067">
    <property type="entry name" value="DUF932"/>
    <property type="match status" value="1"/>
</dbReference>
<dbReference type="NCBIfam" id="TIGR03299">
    <property type="entry name" value="LGT_TIGR03299"/>
    <property type="match status" value="1"/>
</dbReference>
<protein>
    <submittedName>
        <fullName evidence="1">DUF945 domain-containing protein</fullName>
    </submittedName>
</protein>
<organism evidence="1 2">
    <name type="scientific">Chitinophaga horti</name>
    <dbReference type="NCBI Taxonomy" id="2920382"/>
    <lineage>
        <taxon>Bacteria</taxon>
        <taxon>Pseudomonadati</taxon>
        <taxon>Bacteroidota</taxon>
        <taxon>Chitinophagia</taxon>
        <taxon>Chitinophagales</taxon>
        <taxon>Chitinophagaceae</taxon>
        <taxon>Chitinophaga</taxon>
    </lineage>
</organism>
<dbReference type="EMBL" id="CP107006">
    <property type="protein sequence ID" value="UYQ92180.1"/>
    <property type="molecule type" value="Genomic_DNA"/>
</dbReference>
<evidence type="ECO:0000313" key="1">
    <source>
        <dbReference type="EMBL" id="UYQ92180.1"/>
    </source>
</evidence>
<proteinExistence type="predicted"/>
<dbReference type="Proteomes" id="UP001162741">
    <property type="component" value="Chromosome"/>
</dbReference>
<reference evidence="1" key="1">
    <citation type="submission" date="2022-10" db="EMBL/GenBank/DDBJ databases">
        <title>Chitinophaga sp. nov., isolated from soil.</title>
        <authorList>
            <person name="Jeon C.O."/>
        </authorList>
    </citation>
    <scope>NUCLEOTIDE SEQUENCE</scope>
    <source>
        <strain evidence="1">R8</strain>
    </source>
</reference>
<dbReference type="InterPro" id="IPR017686">
    <property type="entry name" value="Phg/plasmid-like_prot"/>
</dbReference>
<gene>
    <name evidence="1" type="ORF">MKQ68_19010</name>
</gene>
<keyword evidence="2" id="KW-1185">Reference proteome</keyword>
<dbReference type="InterPro" id="IPR026325">
    <property type="entry name" value="DUF932"/>
</dbReference>
<dbReference type="RefSeq" id="WP_264280483.1">
    <property type="nucleotide sequence ID" value="NZ_CP107006.1"/>
</dbReference>